<proteinExistence type="inferred from homology"/>
<evidence type="ECO:0000256" key="1">
    <source>
        <dbReference type="ARBA" id="ARBA00009013"/>
    </source>
</evidence>
<dbReference type="InterPro" id="IPR036513">
    <property type="entry name" value="STAS_dom_sf"/>
</dbReference>
<organism evidence="4 5">
    <name type="scientific">Streptomyces thinghirensis</name>
    <dbReference type="NCBI Taxonomy" id="551547"/>
    <lineage>
        <taxon>Bacteria</taxon>
        <taxon>Bacillati</taxon>
        <taxon>Actinomycetota</taxon>
        <taxon>Actinomycetes</taxon>
        <taxon>Kitasatosporales</taxon>
        <taxon>Streptomycetaceae</taxon>
        <taxon>Streptomyces</taxon>
    </lineage>
</organism>
<dbReference type="InterPro" id="IPR003658">
    <property type="entry name" value="Anti-sigma_ant"/>
</dbReference>
<dbReference type="Gene3D" id="3.30.750.24">
    <property type="entry name" value="STAS domain"/>
    <property type="match status" value="1"/>
</dbReference>
<reference evidence="5" key="1">
    <citation type="journal article" date="2019" name="Int. J. Syst. Evol. Microbiol.">
        <title>The Global Catalogue of Microorganisms (GCM) 10K type strain sequencing project: providing services to taxonomists for standard genome sequencing and annotation.</title>
        <authorList>
            <consortium name="The Broad Institute Genomics Platform"/>
            <consortium name="The Broad Institute Genome Sequencing Center for Infectious Disease"/>
            <person name="Wu L."/>
            <person name="Ma J."/>
        </authorList>
    </citation>
    <scope>NUCLEOTIDE SEQUENCE [LARGE SCALE GENOMIC DNA]</scope>
    <source>
        <strain evidence="5">JCM 18306</strain>
    </source>
</reference>
<dbReference type="PANTHER" id="PTHR33495:SF2">
    <property type="entry name" value="ANTI-SIGMA FACTOR ANTAGONIST TM_1081-RELATED"/>
    <property type="match status" value="1"/>
</dbReference>
<dbReference type="Pfam" id="PF01740">
    <property type="entry name" value="STAS"/>
    <property type="match status" value="1"/>
</dbReference>
<dbReference type="Proteomes" id="UP001499878">
    <property type="component" value="Unassembled WGS sequence"/>
</dbReference>
<evidence type="ECO:0000313" key="4">
    <source>
        <dbReference type="EMBL" id="GAA5206437.1"/>
    </source>
</evidence>
<sequence>MKPLHITTRDATTGPVLEVIGDLEYATAHQLREHVSALILRPGQRLVLDLGRLDFCDSSGITALIAAHNCATAAEAELALAAVPDNTLRILRIVGLDQVFPFFPDTDTATTTT</sequence>
<dbReference type="NCBIfam" id="TIGR00377">
    <property type="entry name" value="ant_ant_sig"/>
    <property type="match status" value="1"/>
</dbReference>
<dbReference type="SUPFAM" id="SSF52091">
    <property type="entry name" value="SpoIIaa-like"/>
    <property type="match status" value="1"/>
</dbReference>
<protein>
    <recommendedName>
        <fullName evidence="2">Anti-sigma factor antagonist</fullName>
    </recommendedName>
</protein>
<dbReference type="InterPro" id="IPR002645">
    <property type="entry name" value="STAS_dom"/>
</dbReference>
<feature type="domain" description="STAS" evidence="3">
    <location>
        <begin position="16"/>
        <end position="113"/>
    </location>
</feature>
<evidence type="ECO:0000259" key="3">
    <source>
        <dbReference type="PROSITE" id="PS50801"/>
    </source>
</evidence>
<comment type="caution">
    <text evidence="4">The sequence shown here is derived from an EMBL/GenBank/DDBJ whole genome shotgun (WGS) entry which is preliminary data.</text>
</comment>
<dbReference type="PANTHER" id="PTHR33495">
    <property type="entry name" value="ANTI-SIGMA FACTOR ANTAGONIST TM_1081-RELATED-RELATED"/>
    <property type="match status" value="1"/>
</dbReference>
<dbReference type="EMBL" id="BAABJR010000004">
    <property type="protein sequence ID" value="GAA5206437.1"/>
    <property type="molecule type" value="Genomic_DNA"/>
</dbReference>
<dbReference type="RefSeq" id="WP_345628345.1">
    <property type="nucleotide sequence ID" value="NZ_BAABJR010000004.1"/>
</dbReference>
<dbReference type="PROSITE" id="PS50801">
    <property type="entry name" value="STAS"/>
    <property type="match status" value="1"/>
</dbReference>
<comment type="similarity">
    <text evidence="1 2">Belongs to the anti-sigma-factor antagonist family.</text>
</comment>
<dbReference type="CDD" id="cd07043">
    <property type="entry name" value="STAS_anti-anti-sigma_factors"/>
    <property type="match status" value="1"/>
</dbReference>
<evidence type="ECO:0000313" key="5">
    <source>
        <dbReference type="Proteomes" id="UP001499878"/>
    </source>
</evidence>
<name>A0ABP9T2D7_9ACTN</name>
<keyword evidence="5" id="KW-1185">Reference proteome</keyword>
<evidence type="ECO:0000256" key="2">
    <source>
        <dbReference type="RuleBase" id="RU003749"/>
    </source>
</evidence>
<gene>
    <name evidence="4" type="ORF">GCM10023323_17910</name>
</gene>
<accession>A0ABP9T2D7</accession>